<name>A0ABV6C6U5_9GAMM</name>
<keyword evidence="4" id="KW-0963">Cytoplasm</keyword>
<gene>
    <name evidence="6" type="primary">rdgC</name>
    <name evidence="6" type="ORF">ACFFIT_00985</name>
</gene>
<evidence type="ECO:0000256" key="4">
    <source>
        <dbReference type="ARBA" id="ARBA00022490"/>
    </source>
</evidence>
<evidence type="ECO:0000313" key="6">
    <source>
        <dbReference type="EMBL" id="MFC0178689.1"/>
    </source>
</evidence>
<comment type="subcellular location">
    <subcellularLocation>
        <location evidence="1">Cytoplasm</location>
        <location evidence="1">Nucleoid</location>
    </subcellularLocation>
</comment>
<protein>
    <recommendedName>
        <fullName evidence="3">Recombination-associated protein RdgC</fullName>
    </recommendedName>
</protein>
<dbReference type="NCBIfam" id="NF001462">
    <property type="entry name" value="PRK00321.1-3"/>
    <property type="match status" value="1"/>
</dbReference>
<dbReference type="InterPro" id="IPR007476">
    <property type="entry name" value="RdgC"/>
</dbReference>
<evidence type="ECO:0000256" key="5">
    <source>
        <dbReference type="ARBA" id="ARBA00023172"/>
    </source>
</evidence>
<keyword evidence="5" id="KW-0233">DNA recombination</keyword>
<accession>A0ABV6C6U5</accession>
<sequence>MWFTNLRVYQLKKDDTLVNEKLNEWLENDAFTPCQSQDIMKLGWIAPLENNSNHYVYEVGQQKLMVMRKEEKILPAQVINQQLKEKVQITEEAQDRKLTKAEKAALKEELLITLMPRAFSRYSNTWVWVDLKNQRVVVNTSSSKRAEEVLSLLRKSLGSLPVVPLVPETPLEKTMTRWLKEDELPHFLQFGQEAELRSDEAEGGVIRCKQQELQTEEILHHIDNGKSVMQISLSWREKVDFILTHEATIKRIKITDILKEQNSDIDKSDFAQRFDADFVLMSGELTQLLDDLYQSF</sequence>
<evidence type="ECO:0000256" key="3">
    <source>
        <dbReference type="ARBA" id="ARBA00022296"/>
    </source>
</evidence>
<evidence type="ECO:0000313" key="7">
    <source>
        <dbReference type="Proteomes" id="UP001589758"/>
    </source>
</evidence>
<comment type="caution">
    <text evidence="6">The sequence shown here is derived from an EMBL/GenBank/DDBJ whole genome shotgun (WGS) entry which is preliminary data.</text>
</comment>
<dbReference type="RefSeq" id="WP_385875552.1">
    <property type="nucleotide sequence ID" value="NZ_JBHLXE010000013.1"/>
</dbReference>
<evidence type="ECO:0000256" key="2">
    <source>
        <dbReference type="ARBA" id="ARBA00008657"/>
    </source>
</evidence>
<comment type="similarity">
    <text evidence="2">Belongs to the RdgC family.</text>
</comment>
<organism evidence="6 7">
    <name type="scientific">Thorsellia kenyensis</name>
    <dbReference type="NCBI Taxonomy" id="1549888"/>
    <lineage>
        <taxon>Bacteria</taxon>
        <taxon>Pseudomonadati</taxon>
        <taxon>Pseudomonadota</taxon>
        <taxon>Gammaproteobacteria</taxon>
        <taxon>Enterobacterales</taxon>
        <taxon>Thorselliaceae</taxon>
        <taxon>Thorsellia</taxon>
    </lineage>
</organism>
<dbReference type="Proteomes" id="UP001589758">
    <property type="component" value="Unassembled WGS sequence"/>
</dbReference>
<dbReference type="PANTHER" id="PTHR38103">
    <property type="entry name" value="RECOMBINATION-ASSOCIATED PROTEIN RDGC"/>
    <property type="match status" value="1"/>
</dbReference>
<proteinExistence type="inferred from homology"/>
<dbReference type="Pfam" id="PF04381">
    <property type="entry name" value="RdgC"/>
    <property type="match status" value="1"/>
</dbReference>
<keyword evidence="7" id="KW-1185">Reference proteome</keyword>
<dbReference type="NCBIfam" id="NF001464">
    <property type="entry name" value="PRK00321.1-5"/>
    <property type="match status" value="1"/>
</dbReference>
<dbReference type="EMBL" id="JBHLXE010000013">
    <property type="protein sequence ID" value="MFC0178689.1"/>
    <property type="molecule type" value="Genomic_DNA"/>
</dbReference>
<reference evidence="6 7" key="1">
    <citation type="submission" date="2024-09" db="EMBL/GenBank/DDBJ databases">
        <authorList>
            <person name="Sun Q."/>
            <person name="Mori K."/>
        </authorList>
    </citation>
    <scope>NUCLEOTIDE SEQUENCE [LARGE SCALE GENOMIC DNA]</scope>
    <source>
        <strain evidence="6 7">CCM 8545</strain>
    </source>
</reference>
<evidence type="ECO:0000256" key="1">
    <source>
        <dbReference type="ARBA" id="ARBA00004453"/>
    </source>
</evidence>
<dbReference type="PANTHER" id="PTHR38103:SF1">
    <property type="entry name" value="RECOMBINATION-ASSOCIATED PROTEIN RDGC"/>
    <property type="match status" value="1"/>
</dbReference>